<keyword evidence="2" id="KW-1185">Reference proteome</keyword>
<organism evidence="1 2">
    <name type="scientific">Avena sativa</name>
    <name type="common">Oat</name>
    <dbReference type="NCBI Taxonomy" id="4498"/>
    <lineage>
        <taxon>Eukaryota</taxon>
        <taxon>Viridiplantae</taxon>
        <taxon>Streptophyta</taxon>
        <taxon>Embryophyta</taxon>
        <taxon>Tracheophyta</taxon>
        <taxon>Spermatophyta</taxon>
        <taxon>Magnoliopsida</taxon>
        <taxon>Liliopsida</taxon>
        <taxon>Poales</taxon>
        <taxon>Poaceae</taxon>
        <taxon>BOP clade</taxon>
        <taxon>Pooideae</taxon>
        <taxon>Poodae</taxon>
        <taxon>Poeae</taxon>
        <taxon>Poeae Chloroplast Group 1 (Aveneae type)</taxon>
        <taxon>Aveninae</taxon>
        <taxon>Avena</taxon>
    </lineage>
</organism>
<reference evidence="1" key="2">
    <citation type="submission" date="2025-09" db="UniProtKB">
        <authorList>
            <consortium name="EnsemblPlants"/>
        </authorList>
    </citation>
    <scope>IDENTIFICATION</scope>
</reference>
<reference evidence="1" key="1">
    <citation type="submission" date="2021-05" db="EMBL/GenBank/DDBJ databases">
        <authorList>
            <person name="Scholz U."/>
            <person name="Mascher M."/>
            <person name="Fiebig A."/>
        </authorList>
    </citation>
    <scope>NUCLEOTIDE SEQUENCE [LARGE SCALE GENOMIC DNA]</scope>
</reference>
<proteinExistence type="predicted"/>
<dbReference type="EnsemblPlants" id="AVESA.00010b.r2.2AG0246240.1">
    <property type="protein sequence ID" value="AVESA.00010b.r2.2AG0246240.1.CDS"/>
    <property type="gene ID" value="AVESA.00010b.r2.2AG0246240"/>
</dbReference>
<accession>A0ACD5UG95</accession>
<evidence type="ECO:0000313" key="1">
    <source>
        <dbReference type="EnsemblPlants" id="AVESA.00010b.r2.2AG0246240.1.CDS"/>
    </source>
</evidence>
<dbReference type="Proteomes" id="UP001732700">
    <property type="component" value="Chromosome 2A"/>
</dbReference>
<protein>
    <submittedName>
        <fullName evidence="1">Uncharacterized protein</fullName>
    </submittedName>
</protein>
<evidence type="ECO:0000313" key="2">
    <source>
        <dbReference type="Proteomes" id="UP001732700"/>
    </source>
</evidence>
<name>A0ACD5UG95_AVESA</name>
<sequence length="793" mass="90725">MQFFQGAGTRKRWVWSGLQAESCGLEWQMRYAIIRGVCCGLHYLHAECRIVHLDLKPQNILLDDNMLPKLADFGISRLFDQQQSRIITEHRAGTFGYMAPEYIANGLITTKSDMFSLGVIIIELMTGRREYPQSSEMPYEDFVKNVIGNWRNRLKRTLGYKALEICSQQIERCIVLALKCVNPDPKDIIQLMNEPESTSSIFDQNEEPRVWQESEVLIFSGSKDLSYYSSSAIEFNNIMGSQGRILTLEALPEDKAWDLFCKKSFPTEINNECPNDLKPLSKEIFSKCQGLPLAILLVGSLLHEHEKTVEEWRSINDQLSWEMINNSRLDHIRNVLQLSFIYLPTYLKSCFLYCSLFPGDHLFQRKTLVRLWMAEGFIIEKGESTLEQVAEGYLKELVNRNMLQLVGRNTFGRMKTFRMHDTVGELAVDLCKEPNFGVKYEEDKCGGFLQMDGQRVVVHKLKKDIQQSFSSIHGLWTFIALDKNMPSFTLLPHLSKKSRYMKMLELSGLPIEKVPDAIGDLFNLRHLGLRDTKVKLLPKSIEKLSNLLTLDLCRSEIREVPAGIVKLNNLRHLFAEKVNDLSGTVIHTSSGVCITKGLGNLTNLQTLQALEAQDESVRQLGELKQLRSLRILNVKGIYSERLCESLVQMPFLSYLDVRASDENEVLMLSALPHNLQKRRLNGRLSEGTLLGESPLLQAAEQNLHDLRLRWSQLREDPLPSLSRLANLTVLVFTRAYNGEKLEFLTGWFPRLKILYMKDMPNLKQLEIKKGAMTTLEELELSNLSGMAGGPMWH</sequence>